<name>K8F7B2_9CHLO</name>
<keyword evidence="6" id="KW-1185">Reference proteome</keyword>
<dbReference type="RefSeq" id="XP_007511342.1">
    <property type="nucleotide sequence ID" value="XM_007511280.1"/>
</dbReference>
<dbReference type="OrthoDB" id="198735at2759"/>
<evidence type="ECO:0000313" key="6">
    <source>
        <dbReference type="Proteomes" id="UP000198341"/>
    </source>
</evidence>
<accession>K8F7B2</accession>
<dbReference type="InterPro" id="IPR008778">
    <property type="entry name" value="Pirin_C_dom"/>
</dbReference>
<protein>
    <submittedName>
        <fullName evidence="5">Pirin domain-containing protein</fullName>
    </submittedName>
</protein>
<dbReference type="eggNOG" id="ENOG502QQ5A">
    <property type="taxonomic scope" value="Eukaryota"/>
</dbReference>
<organism evidence="5 6">
    <name type="scientific">Bathycoccus prasinos</name>
    <dbReference type="NCBI Taxonomy" id="41875"/>
    <lineage>
        <taxon>Eukaryota</taxon>
        <taxon>Viridiplantae</taxon>
        <taxon>Chlorophyta</taxon>
        <taxon>Mamiellophyceae</taxon>
        <taxon>Mamiellales</taxon>
        <taxon>Bathycoccaceae</taxon>
        <taxon>Bathycoccus</taxon>
    </lineage>
</organism>
<feature type="domain" description="Pirin C-terminal" evidence="4">
    <location>
        <begin position="325"/>
        <end position="390"/>
    </location>
</feature>
<dbReference type="EMBL" id="FO082271">
    <property type="protein sequence ID" value="CCO17463.1"/>
    <property type="molecule type" value="Genomic_DNA"/>
</dbReference>
<dbReference type="Pfam" id="PF05726">
    <property type="entry name" value="Pirin_C"/>
    <property type="match status" value="1"/>
</dbReference>
<dbReference type="SUPFAM" id="SSF51182">
    <property type="entry name" value="RmlC-like cupins"/>
    <property type="match status" value="1"/>
</dbReference>
<dbReference type="PANTHER" id="PTHR13903:SF8">
    <property type="entry name" value="PIRIN"/>
    <property type="match status" value="1"/>
</dbReference>
<sequence>MSGGDIIFRDDRRRQLLFLVLFLFFFSRNVRKVLISLEEKEDESLSKSSNDAKVVPMVIKKLERLNHGPMKTLDPFLFLVYHKDFYPPGDEEMGLKGDARGSGSDFVPDIPYRFYHGHRIPGFPRHPHRGFETITATLDGIIDHTDSIGDAGRYGKGDLQWMTAGSGIQHAEMFPLVNADEENPLRFFQIWLNLPSWKKMSEPEFVMHWKDDVKKIRKKGKEYEIVVWVGQFGDVKVNSNLSATPKNSWASDEANDVGVFYVEMYAEKSREEVRVPKARIESEANRYLYFVEGEEMMINGREKIQKRTGCELDASQSFTVKCTKLSQSQESIRDSDRSRSSSSSGKNKCAFLILQGRPIGEPIRSSGPMVMNTNEELRKAFQDFDRTQFGGWPWKSNDVVFPRAKERFMSVGGKEIFAPKSKR</sequence>
<comment type="similarity">
    <text evidence="1 2">Belongs to the pirin family.</text>
</comment>
<dbReference type="InterPro" id="IPR003829">
    <property type="entry name" value="Pirin_N_dom"/>
</dbReference>
<dbReference type="InterPro" id="IPR012093">
    <property type="entry name" value="Pirin"/>
</dbReference>
<evidence type="ECO:0000259" key="3">
    <source>
        <dbReference type="Pfam" id="PF02678"/>
    </source>
</evidence>
<dbReference type="InterPro" id="IPR014710">
    <property type="entry name" value="RmlC-like_jellyroll"/>
</dbReference>
<dbReference type="AlphaFoldDB" id="K8F7B2"/>
<dbReference type="PANTHER" id="PTHR13903">
    <property type="entry name" value="PIRIN-RELATED"/>
    <property type="match status" value="1"/>
</dbReference>
<dbReference type="Proteomes" id="UP000198341">
    <property type="component" value="Chromosome 8"/>
</dbReference>
<dbReference type="GeneID" id="19014039"/>
<proteinExistence type="inferred from homology"/>
<evidence type="ECO:0000256" key="2">
    <source>
        <dbReference type="RuleBase" id="RU003457"/>
    </source>
</evidence>
<evidence type="ECO:0000313" key="5">
    <source>
        <dbReference type="EMBL" id="CCO17463.1"/>
    </source>
</evidence>
<dbReference type="InterPro" id="IPR011051">
    <property type="entry name" value="RmlC_Cupin_sf"/>
</dbReference>
<evidence type="ECO:0000256" key="1">
    <source>
        <dbReference type="ARBA" id="ARBA00008416"/>
    </source>
</evidence>
<gene>
    <name evidence="5" type="ORF">Bathy08g00600</name>
</gene>
<feature type="domain" description="Pirin N-terminal" evidence="3">
    <location>
        <begin position="114"/>
        <end position="192"/>
    </location>
</feature>
<dbReference type="Pfam" id="PF02678">
    <property type="entry name" value="Pirin"/>
    <property type="match status" value="1"/>
</dbReference>
<reference evidence="5 6" key="1">
    <citation type="submission" date="2011-10" db="EMBL/GenBank/DDBJ databases">
        <authorList>
            <person name="Genoscope - CEA"/>
        </authorList>
    </citation>
    <scope>NUCLEOTIDE SEQUENCE [LARGE SCALE GENOMIC DNA]</scope>
    <source>
        <strain evidence="5 6">RCC 1105</strain>
    </source>
</reference>
<dbReference type="KEGG" id="bpg:Bathy08g00600"/>
<dbReference type="Gene3D" id="2.60.120.10">
    <property type="entry name" value="Jelly Rolls"/>
    <property type="match status" value="2"/>
</dbReference>
<dbReference type="CDD" id="cd02909">
    <property type="entry name" value="cupin_pirin_N"/>
    <property type="match status" value="1"/>
</dbReference>
<evidence type="ECO:0000259" key="4">
    <source>
        <dbReference type="Pfam" id="PF05726"/>
    </source>
</evidence>